<sequence length="140" mass="16432">MENYGLVKKRSKRNRTAIRKHLETGIPSTRLFQLQMLSRYRDSKKHCKNPEAINHVNLNSATTHEGHKSTSEVASSPKQEENIQHYKQIGLEAILSDEKKSLQLRLRSDIFGLERLKREKPRSYQWYFVRGIVTDYYGKA</sequence>
<protein>
    <submittedName>
        <fullName evidence="2">Uncharacterized protein</fullName>
    </submittedName>
</protein>
<evidence type="ECO:0000313" key="3">
    <source>
        <dbReference type="Proteomes" id="UP001195483"/>
    </source>
</evidence>
<reference evidence="2" key="2">
    <citation type="journal article" date="2021" name="Genome Biol. Evol.">
        <title>Developing a high-quality reference genome for a parasitic bivalve with doubly uniparental inheritance (Bivalvia: Unionida).</title>
        <authorList>
            <person name="Smith C.H."/>
        </authorList>
    </citation>
    <scope>NUCLEOTIDE SEQUENCE</scope>
    <source>
        <strain evidence="2">CHS0354</strain>
        <tissue evidence="2">Mantle</tissue>
    </source>
</reference>
<feature type="region of interest" description="Disordered" evidence="1">
    <location>
        <begin position="55"/>
        <end position="80"/>
    </location>
</feature>
<gene>
    <name evidence="2" type="ORF">CHS0354_038779</name>
</gene>
<proteinExistence type="predicted"/>
<reference evidence="2" key="3">
    <citation type="submission" date="2023-05" db="EMBL/GenBank/DDBJ databases">
        <authorList>
            <person name="Smith C.H."/>
        </authorList>
    </citation>
    <scope>NUCLEOTIDE SEQUENCE</scope>
    <source>
        <strain evidence="2">CHS0354</strain>
        <tissue evidence="2">Mantle</tissue>
    </source>
</reference>
<comment type="caution">
    <text evidence="2">The sequence shown here is derived from an EMBL/GenBank/DDBJ whole genome shotgun (WGS) entry which is preliminary data.</text>
</comment>
<reference evidence="2" key="1">
    <citation type="journal article" date="2021" name="Genome Biol. Evol.">
        <title>A High-Quality Reference Genome for a Parasitic Bivalve with Doubly Uniparental Inheritance (Bivalvia: Unionida).</title>
        <authorList>
            <person name="Smith C.H."/>
        </authorList>
    </citation>
    <scope>NUCLEOTIDE SEQUENCE</scope>
    <source>
        <strain evidence="2">CHS0354</strain>
    </source>
</reference>
<dbReference type="EMBL" id="JAEAOA010002253">
    <property type="protein sequence ID" value="KAK3596777.1"/>
    <property type="molecule type" value="Genomic_DNA"/>
</dbReference>
<evidence type="ECO:0000256" key="1">
    <source>
        <dbReference type="SAM" id="MobiDB-lite"/>
    </source>
</evidence>
<organism evidence="2 3">
    <name type="scientific">Potamilus streckersoni</name>
    <dbReference type="NCBI Taxonomy" id="2493646"/>
    <lineage>
        <taxon>Eukaryota</taxon>
        <taxon>Metazoa</taxon>
        <taxon>Spiralia</taxon>
        <taxon>Lophotrochozoa</taxon>
        <taxon>Mollusca</taxon>
        <taxon>Bivalvia</taxon>
        <taxon>Autobranchia</taxon>
        <taxon>Heteroconchia</taxon>
        <taxon>Palaeoheterodonta</taxon>
        <taxon>Unionida</taxon>
        <taxon>Unionoidea</taxon>
        <taxon>Unionidae</taxon>
        <taxon>Ambleminae</taxon>
        <taxon>Lampsilini</taxon>
        <taxon>Potamilus</taxon>
    </lineage>
</organism>
<name>A0AAE0W1A5_9BIVA</name>
<dbReference type="Proteomes" id="UP001195483">
    <property type="component" value="Unassembled WGS sequence"/>
</dbReference>
<keyword evidence="3" id="KW-1185">Reference proteome</keyword>
<dbReference type="AlphaFoldDB" id="A0AAE0W1A5"/>
<accession>A0AAE0W1A5</accession>
<evidence type="ECO:0000313" key="2">
    <source>
        <dbReference type="EMBL" id="KAK3596777.1"/>
    </source>
</evidence>